<dbReference type="GO" id="GO:0016787">
    <property type="term" value="F:hydrolase activity"/>
    <property type="evidence" value="ECO:0007669"/>
    <property type="project" value="UniProtKB-KW"/>
</dbReference>
<dbReference type="Gene3D" id="3.40.50.1820">
    <property type="entry name" value="alpha/beta hydrolase"/>
    <property type="match status" value="1"/>
</dbReference>
<dbReference type="AlphaFoldDB" id="A0A8H6JLB9"/>
<keyword evidence="4" id="KW-0812">Transmembrane</keyword>
<dbReference type="InterPro" id="IPR050309">
    <property type="entry name" value="Type-B_Carboxylest/Lipase"/>
</dbReference>
<comment type="similarity">
    <text evidence="1 3">Belongs to the type-B carboxylesterase/lipase family.</text>
</comment>
<evidence type="ECO:0000313" key="7">
    <source>
        <dbReference type="Proteomes" id="UP000652219"/>
    </source>
</evidence>
<keyword evidence="4" id="KW-1133">Transmembrane helix</keyword>
<keyword evidence="4" id="KW-0472">Membrane</keyword>
<dbReference type="InterPro" id="IPR002018">
    <property type="entry name" value="CarbesteraseB"/>
</dbReference>
<dbReference type="PANTHER" id="PTHR11559">
    <property type="entry name" value="CARBOXYLESTERASE"/>
    <property type="match status" value="1"/>
</dbReference>
<dbReference type="EMBL" id="WIGN01000040">
    <property type="protein sequence ID" value="KAF6814821.1"/>
    <property type="molecule type" value="Genomic_DNA"/>
</dbReference>
<accession>A0A8H6JLB9</accession>
<evidence type="ECO:0000259" key="5">
    <source>
        <dbReference type="Pfam" id="PF00135"/>
    </source>
</evidence>
<dbReference type="PROSITE" id="PS00122">
    <property type="entry name" value="CARBOXYLESTERASE_B_1"/>
    <property type="match status" value="1"/>
</dbReference>
<evidence type="ECO:0000256" key="1">
    <source>
        <dbReference type="ARBA" id="ARBA00005964"/>
    </source>
</evidence>
<dbReference type="SUPFAM" id="SSF53474">
    <property type="entry name" value="alpha/beta-Hydrolases"/>
    <property type="match status" value="1"/>
</dbReference>
<organism evidence="6 7">
    <name type="scientific">Colletotrichum sojae</name>
    <dbReference type="NCBI Taxonomy" id="2175907"/>
    <lineage>
        <taxon>Eukaryota</taxon>
        <taxon>Fungi</taxon>
        <taxon>Dikarya</taxon>
        <taxon>Ascomycota</taxon>
        <taxon>Pezizomycotina</taxon>
        <taxon>Sordariomycetes</taxon>
        <taxon>Hypocreomycetidae</taxon>
        <taxon>Glomerellales</taxon>
        <taxon>Glomerellaceae</taxon>
        <taxon>Colletotrichum</taxon>
        <taxon>Colletotrichum orchidearum species complex</taxon>
    </lineage>
</organism>
<evidence type="ECO:0000313" key="6">
    <source>
        <dbReference type="EMBL" id="KAF6814821.1"/>
    </source>
</evidence>
<keyword evidence="2 3" id="KW-0378">Hydrolase</keyword>
<evidence type="ECO:0000256" key="2">
    <source>
        <dbReference type="ARBA" id="ARBA00022801"/>
    </source>
</evidence>
<dbReference type="Proteomes" id="UP000652219">
    <property type="component" value="Unassembled WGS sequence"/>
</dbReference>
<dbReference type="Pfam" id="PF00135">
    <property type="entry name" value="COesterase"/>
    <property type="match status" value="1"/>
</dbReference>
<keyword evidence="7" id="KW-1185">Reference proteome</keyword>
<reference evidence="6 7" key="1">
    <citation type="journal article" date="2020" name="Phytopathology">
        <title>Genome Sequence Resources of Colletotrichum truncatum, C. plurivorum, C. musicola, and C. sojae: Four Species Pathogenic to Soybean (Glycine max).</title>
        <authorList>
            <person name="Rogerio F."/>
            <person name="Boufleur T.R."/>
            <person name="Ciampi-Guillardi M."/>
            <person name="Sukno S.A."/>
            <person name="Thon M.R."/>
            <person name="Massola Junior N.S."/>
            <person name="Baroncelli R."/>
        </authorList>
    </citation>
    <scope>NUCLEOTIDE SEQUENCE [LARGE SCALE GENOMIC DNA]</scope>
    <source>
        <strain evidence="6 7">LFN0009</strain>
    </source>
</reference>
<protein>
    <recommendedName>
        <fullName evidence="3">Carboxylic ester hydrolase</fullName>
        <ecNumber evidence="3">3.1.1.-</ecNumber>
    </recommendedName>
</protein>
<dbReference type="InterPro" id="IPR019826">
    <property type="entry name" value="Carboxylesterase_B_AS"/>
</dbReference>
<dbReference type="EC" id="3.1.1.-" evidence="3"/>
<dbReference type="InterPro" id="IPR029058">
    <property type="entry name" value="AB_hydrolase_fold"/>
</dbReference>
<proteinExistence type="inferred from homology"/>
<comment type="caution">
    <text evidence="6">The sequence shown here is derived from an EMBL/GenBank/DDBJ whole genome shotgun (WGS) entry which is preliminary data.</text>
</comment>
<feature type="transmembrane region" description="Helical" evidence="4">
    <location>
        <begin position="328"/>
        <end position="351"/>
    </location>
</feature>
<sequence>MNATGSVIVELPGGEISAEARGELVRARGIRYAIASRFERPSPVEKWDETADCTGPSPICPQAVPSELDFITGPITTGREQSEDCLHVSVTTTADALSDGRKRPVMAFLHGGAYISGGADLDCYEPSGLVERGAVGVNISYRLGIFGYQPIPGVAPANLGLMDQIEALRWVQRNIAAFGGDPDNVTVFGQSAGAASIHCLMVADGTQGLFHRAIMQSAPLEHWTPQRERIVKDLGDVAWEEVHSDAATQTSGRMLALQEQLFLVATSYGSAHAPFKPLMGHEPLPDQAEVAERIRQVAQRVPIMVGYTKDEGVPFVRLNHSLRPFFKWPLIGTLIEWIAAWFVGLVFTWFLDGFHQEYRRAGGKSILYRFNWRPSQSSFRTPHCIDLPFVLGSWPAWKAAPMVGGNSSQQTVAELGDRLKSIWVSFARGDMDKEPRDFTVKGNEDYGEVVFR</sequence>
<evidence type="ECO:0000256" key="3">
    <source>
        <dbReference type="RuleBase" id="RU361235"/>
    </source>
</evidence>
<evidence type="ECO:0000256" key="4">
    <source>
        <dbReference type="SAM" id="Phobius"/>
    </source>
</evidence>
<gene>
    <name evidence="6" type="ORF">CSOJ01_03832</name>
</gene>
<name>A0A8H6JLB9_9PEZI</name>
<feature type="domain" description="Carboxylesterase type B" evidence="5">
    <location>
        <begin position="28"/>
        <end position="318"/>
    </location>
</feature>